<dbReference type="EMBL" id="CATOUU010000952">
    <property type="protein sequence ID" value="CAI9962440.1"/>
    <property type="molecule type" value="Genomic_DNA"/>
</dbReference>
<evidence type="ECO:0000256" key="1">
    <source>
        <dbReference type="SAM" id="MobiDB-lite"/>
    </source>
</evidence>
<accession>A0AA86UL48</accession>
<comment type="caution">
    <text evidence="2">The sequence shown here is derived from an EMBL/GenBank/DDBJ whole genome shotgun (WGS) entry which is preliminary data.</text>
</comment>
<gene>
    <name evidence="3" type="ORF">HINF_LOCUS4169</name>
    <name evidence="2" type="ORF">HINF_LOCUS50085</name>
</gene>
<dbReference type="Proteomes" id="UP001642409">
    <property type="component" value="Unassembled WGS sequence"/>
</dbReference>
<name>A0AA86UL48_9EUKA</name>
<evidence type="ECO:0000313" key="3">
    <source>
        <dbReference type="EMBL" id="CAL5977144.1"/>
    </source>
</evidence>
<sequence length="631" mass="74531">MDIFLMFQIDLNNFIYIDNIPENQSSGFAKMCLFNNYILVTNERKFFKLVNNKFEEIKFYFDDQEITPYNVVLYDFNGHSTISTQWNKRQMLFEIGEPNCKLIYSGSSLTPLIATSGFQVFQIDNDNSKLVLDLTQDQIQVSYCFEKYNNDIQTNNYVSEYSVEAMKKIIPDYDSFNMRRNKIYEEMQAQMPPKVTLESVIIKMYPNITPEKFVFQNSYQLEDKLIFYKGSHAYVTDMNRKVLERVPINFIFGKTSQQRFNNKISIDKFNNYDQLWYCNNTVYALLHDILFHVDLFRFKELQKIPGEYGSGYVRICVYNDQILTTNEKQFFLFNPKINQFIEKKFYIDNKLIQPYQVALYSFGQNAIARVIAKEDNSNVYFIVLLKENSCPLLHVGKQIENNVPAQGLSVFSLQNGTCCVTDLTSNPITVKYYAFDESKQFRYQFVNNGIEYSKEIMEMFVDDNFFERRNLIYQNERRCICFKQLNQLNKFGRFDQPTKLLQFLDIFNMNSYDTEPFEKLQLQEFVLKQTRINSESSFRRRQFGDIMGFAPQQGFRPPVPPGQDPFIQPPFGARPFPEQGFGFRRPIQLGVRPNLPGPPIPREIPRNMFNPRDADPFGFGRPQNFDQFREQ</sequence>
<dbReference type="EMBL" id="CAXDID020000007">
    <property type="protein sequence ID" value="CAL5977144.1"/>
    <property type="molecule type" value="Genomic_DNA"/>
</dbReference>
<feature type="region of interest" description="Disordered" evidence="1">
    <location>
        <begin position="589"/>
        <end position="631"/>
    </location>
</feature>
<keyword evidence="4" id="KW-1185">Reference proteome</keyword>
<reference evidence="2" key="1">
    <citation type="submission" date="2023-06" db="EMBL/GenBank/DDBJ databases">
        <authorList>
            <person name="Kurt Z."/>
        </authorList>
    </citation>
    <scope>NUCLEOTIDE SEQUENCE</scope>
</reference>
<protein>
    <submittedName>
        <fullName evidence="2">Uncharacterized protein</fullName>
    </submittedName>
</protein>
<evidence type="ECO:0000313" key="4">
    <source>
        <dbReference type="Proteomes" id="UP001642409"/>
    </source>
</evidence>
<proteinExistence type="predicted"/>
<dbReference type="AlphaFoldDB" id="A0AA86UL48"/>
<organism evidence="2">
    <name type="scientific">Hexamita inflata</name>
    <dbReference type="NCBI Taxonomy" id="28002"/>
    <lineage>
        <taxon>Eukaryota</taxon>
        <taxon>Metamonada</taxon>
        <taxon>Diplomonadida</taxon>
        <taxon>Hexamitidae</taxon>
        <taxon>Hexamitinae</taxon>
        <taxon>Hexamita</taxon>
    </lineage>
</organism>
<evidence type="ECO:0000313" key="2">
    <source>
        <dbReference type="EMBL" id="CAI9962440.1"/>
    </source>
</evidence>
<reference evidence="3 4" key="2">
    <citation type="submission" date="2024-07" db="EMBL/GenBank/DDBJ databases">
        <authorList>
            <person name="Akdeniz Z."/>
        </authorList>
    </citation>
    <scope>NUCLEOTIDE SEQUENCE [LARGE SCALE GENOMIC DNA]</scope>
</reference>